<proteinExistence type="predicted"/>
<reference evidence="2 3" key="1">
    <citation type="journal article" date="2009" name="Science">
        <title>Green evolution and dynamic adaptations revealed by genomes of the marine picoeukaryotes Micromonas.</title>
        <authorList>
            <person name="Worden A.Z."/>
            <person name="Lee J.H."/>
            <person name="Mock T."/>
            <person name="Rouze P."/>
            <person name="Simmons M.P."/>
            <person name="Aerts A.L."/>
            <person name="Allen A.E."/>
            <person name="Cuvelier M.L."/>
            <person name="Derelle E."/>
            <person name="Everett M.V."/>
            <person name="Foulon E."/>
            <person name="Grimwood J."/>
            <person name="Gundlach H."/>
            <person name="Henrissat B."/>
            <person name="Napoli C."/>
            <person name="McDonald S.M."/>
            <person name="Parker M.S."/>
            <person name="Rombauts S."/>
            <person name="Salamov A."/>
            <person name="Von Dassow P."/>
            <person name="Badger J.H."/>
            <person name="Coutinho P.M."/>
            <person name="Demir E."/>
            <person name="Dubchak I."/>
            <person name="Gentemann C."/>
            <person name="Eikrem W."/>
            <person name="Gready J.E."/>
            <person name="John U."/>
            <person name="Lanier W."/>
            <person name="Lindquist E.A."/>
            <person name="Lucas S."/>
            <person name="Mayer K.F."/>
            <person name="Moreau H."/>
            <person name="Not F."/>
            <person name="Otillar R."/>
            <person name="Panaud O."/>
            <person name="Pangilinan J."/>
            <person name="Paulsen I."/>
            <person name="Piegu B."/>
            <person name="Poliakov A."/>
            <person name="Robbens S."/>
            <person name="Schmutz J."/>
            <person name="Toulza E."/>
            <person name="Wyss T."/>
            <person name="Zelensky A."/>
            <person name="Zhou K."/>
            <person name="Armbrust E.V."/>
            <person name="Bhattacharya D."/>
            <person name="Goodenough U.W."/>
            <person name="Van de Peer Y."/>
            <person name="Grigoriev I.V."/>
        </authorList>
    </citation>
    <scope>NUCLEOTIDE SEQUENCE [LARGE SCALE GENOMIC DNA]</scope>
    <source>
        <strain evidence="2 3">CCMP1545</strain>
    </source>
</reference>
<dbReference type="AlphaFoldDB" id="C1N4N2"/>
<feature type="region of interest" description="Disordered" evidence="1">
    <location>
        <begin position="274"/>
        <end position="298"/>
    </location>
</feature>
<dbReference type="OrthoDB" id="542946at2759"/>
<evidence type="ECO:0000313" key="2">
    <source>
        <dbReference type="EMBL" id="EEH52966.1"/>
    </source>
</evidence>
<accession>C1N4N2</accession>
<feature type="region of interest" description="Disordered" evidence="1">
    <location>
        <begin position="975"/>
        <end position="1017"/>
    </location>
</feature>
<protein>
    <submittedName>
        <fullName evidence="2">Predicted protein</fullName>
    </submittedName>
</protein>
<dbReference type="RefSeq" id="XP_003063027.1">
    <property type="nucleotide sequence ID" value="XM_003062981.1"/>
</dbReference>
<dbReference type="KEGG" id="mpp:MICPUCDRAFT_48675"/>
<dbReference type="GeneID" id="9688261"/>
<feature type="compositionally biased region" description="Acidic residues" evidence="1">
    <location>
        <begin position="274"/>
        <end position="284"/>
    </location>
</feature>
<dbReference type="Proteomes" id="UP000001876">
    <property type="component" value="Unassembled WGS sequence"/>
</dbReference>
<gene>
    <name evidence="2" type="ORF">MICPUCDRAFT_48675</name>
</gene>
<organism evidence="3">
    <name type="scientific">Micromonas pusilla (strain CCMP1545)</name>
    <name type="common">Picoplanktonic green alga</name>
    <dbReference type="NCBI Taxonomy" id="564608"/>
    <lineage>
        <taxon>Eukaryota</taxon>
        <taxon>Viridiplantae</taxon>
        <taxon>Chlorophyta</taxon>
        <taxon>Mamiellophyceae</taxon>
        <taxon>Mamiellales</taxon>
        <taxon>Mamiellaceae</taxon>
        <taxon>Micromonas</taxon>
    </lineage>
</organism>
<dbReference type="EMBL" id="GG663747">
    <property type="protein sequence ID" value="EEH52966.1"/>
    <property type="molecule type" value="Genomic_DNA"/>
</dbReference>
<feature type="compositionally biased region" description="Basic and acidic residues" evidence="1">
    <location>
        <begin position="1007"/>
        <end position="1017"/>
    </location>
</feature>
<name>C1N4N2_MICPC</name>
<evidence type="ECO:0000256" key="1">
    <source>
        <dbReference type="SAM" id="MobiDB-lite"/>
    </source>
</evidence>
<sequence>MFGAAITPTSPMVMKANTERLLGLGLKAKRKDNVSRMIRVAIMILLLRGDIGWEEEPGTKMRDRAFIDMIRFTCSPSMWIFNVAQECDILAKLFAGPTALRRTAANAQQLHDHLRHLARRVNDFMITATHRDYAILPLQQMCEGAFKHAIEGCGRDGLSLAALDTMNPAAHAAERALYTAKLLCSVVALTRQQELHMMKPHLALIEAGAFSINLINRSENTAEEEDSLAFALTDYVELAIAHKKKKAKKKKKKTFAQKMSDFGHLLAKAFLDASDTDESDGDDENERKKKEARRKRKMLEKSDGLGLAKLNGIPLVDPRMKEPPLADIDKVWHRVYEVVAPIATLHLDAGERWVRRHRYAPPRMHTPALLLQYAVDARLDETLQEIITEVSQPPMSRNPFSIVVRRLRDQGHQMEVSFKINGGALKDSTRGGGDSVKSVDGVSGLNKVGVFATRPRLSLMDAKKAIYAARPPRERGANGGGRGASGPIVFGVYSAVCVADPVRLCKIRDAIPDLMRSRQWQDGSYQFEQVSAFGGDAAFTAGLGPLPDKDEDVKTKAEYADKEAHKAAKTRAKKISNKLGFTPVIEEHTRASGPNLEEACDAYAADIIRRLLIMQDDAPWLVHELLLPKVLLQTPDEEEAERAAKLKIKARSIHCALEEQRRRQRAIALELRASGAAGNLGQNAMQQGDVERVQWDEIHADQRRVRKMISKVAQQGAESCAQLTVKFGDKYIPVFVNLKLDFRQTINTRFGGGEEKRRSVDDDDAWPLDAYSMVFTDKMDALAWYDWHAHKGDPCHPALAAPAAEHYQLEEKHLESEMDYLAAIRCRIVRALILQESFGRIAHLTACLMGYPMATQVLQDDNNMLSHIIGLADAPEELLVKIDTRRARAALRDYVDDAAKVLTSPAMSYQIGANRVMRKKLVDIKALDAQTKGMMDVEGMRMLEEVNTWMTVSETCTSKSLYRIITEQDEKVGAKKAEAAARRERRHREKEHRMTQIEAHKKRASSRHQEENVRHLI</sequence>
<evidence type="ECO:0000313" key="3">
    <source>
        <dbReference type="Proteomes" id="UP000001876"/>
    </source>
</evidence>
<keyword evidence="3" id="KW-1185">Reference proteome</keyword>